<dbReference type="VEuPathDB" id="VectorBase:AEPI010681"/>
<feature type="signal peptide" evidence="1">
    <location>
        <begin position="1"/>
        <end position="19"/>
    </location>
</feature>
<dbReference type="AlphaFoldDB" id="A0A182PUP4"/>
<sequence>MNTLYSLLVLAMIGSLAVAYPAESQDTNVQQGAAPVEEPVQLVQLVPVEEQSAAAALPEPVDAEGQRSKRHLAIGVGLVGGVGFGGFPVGIGYGYPGYGYGGGFHPGYGYGGYHRYGYGYHRYGGYGYGGGFGHPYY</sequence>
<keyword evidence="3" id="KW-1185">Reference proteome</keyword>
<protein>
    <submittedName>
        <fullName evidence="2">Uncharacterized protein</fullName>
    </submittedName>
</protein>
<dbReference type="STRING" id="199890.A0A182PUP4"/>
<proteinExistence type="predicted"/>
<accession>A0A182PUP4</accession>
<reference evidence="3" key="1">
    <citation type="submission" date="2013-03" db="EMBL/GenBank/DDBJ databases">
        <title>The Genome Sequence of Anopheles epiroticus epiroticus2.</title>
        <authorList>
            <consortium name="The Broad Institute Genomics Platform"/>
            <person name="Neafsey D.E."/>
            <person name="Howell P."/>
            <person name="Walker B."/>
            <person name="Young S.K."/>
            <person name="Zeng Q."/>
            <person name="Gargeya S."/>
            <person name="Fitzgerald M."/>
            <person name="Haas B."/>
            <person name="Abouelleil A."/>
            <person name="Allen A.W."/>
            <person name="Alvarado L."/>
            <person name="Arachchi H.M."/>
            <person name="Berlin A.M."/>
            <person name="Chapman S.B."/>
            <person name="Gainer-Dewar J."/>
            <person name="Goldberg J."/>
            <person name="Griggs A."/>
            <person name="Gujja S."/>
            <person name="Hansen M."/>
            <person name="Howarth C."/>
            <person name="Imamovic A."/>
            <person name="Ireland A."/>
            <person name="Larimer J."/>
            <person name="McCowan C."/>
            <person name="Murphy C."/>
            <person name="Pearson M."/>
            <person name="Poon T.W."/>
            <person name="Priest M."/>
            <person name="Roberts A."/>
            <person name="Saif S."/>
            <person name="Shea T."/>
            <person name="Sisk P."/>
            <person name="Sykes S."/>
            <person name="Wortman J."/>
            <person name="Nusbaum C."/>
            <person name="Birren B."/>
        </authorList>
    </citation>
    <scope>NUCLEOTIDE SEQUENCE [LARGE SCALE GENOMIC DNA]</scope>
    <source>
        <strain evidence="3">Epiroticus2</strain>
    </source>
</reference>
<dbReference type="Proteomes" id="UP000075885">
    <property type="component" value="Unassembled WGS sequence"/>
</dbReference>
<keyword evidence="1" id="KW-0732">Signal</keyword>
<evidence type="ECO:0000313" key="2">
    <source>
        <dbReference type="EnsemblMetazoa" id="AEPI010681-PA"/>
    </source>
</evidence>
<reference evidence="2" key="2">
    <citation type="submission" date="2020-05" db="UniProtKB">
        <authorList>
            <consortium name="EnsemblMetazoa"/>
        </authorList>
    </citation>
    <scope>IDENTIFICATION</scope>
    <source>
        <strain evidence="2">Epiroticus2</strain>
    </source>
</reference>
<organism evidence="2 3">
    <name type="scientific">Anopheles epiroticus</name>
    <dbReference type="NCBI Taxonomy" id="199890"/>
    <lineage>
        <taxon>Eukaryota</taxon>
        <taxon>Metazoa</taxon>
        <taxon>Ecdysozoa</taxon>
        <taxon>Arthropoda</taxon>
        <taxon>Hexapoda</taxon>
        <taxon>Insecta</taxon>
        <taxon>Pterygota</taxon>
        <taxon>Neoptera</taxon>
        <taxon>Endopterygota</taxon>
        <taxon>Diptera</taxon>
        <taxon>Nematocera</taxon>
        <taxon>Culicoidea</taxon>
        <taxon>Culicidae</taxon>
        <taxon>Anophelinae</taxon>
        <taxon>Anopheles</taxon>
    </lineage>
</organism>
<name>A0A182PUP4_9DIPT</name>
<evidence type="ECO:0000256" key="1">
    <source>
        <dbReference type="SAM" id="SignalP"/>
    </source>
</evidence>
<evidence type="ECO:0000313" key="3">
    <source>
        <dbReference type="Proteomes" id="UP000075885"/>
    </source>
</evidence>
<feature type="chain" id="PRO_5008131930" evidence="1">
    <location>
        <begin position="20"/>
        <end position="137"/>
    </location>
</feature>
<dbReference type="EnsemblMetazoa" id="AEPI010681-RA">
    <property type="protein sequence ID" value="AEPI010681-PA"/>
    <property type="gene ID" value="AEPI010681"/>
</dbReference>